<organism evidence="2 3">
    <name type="scientific">Sulfuriroseicoccus oceanibius</name>
    <dbReference type="NCBI Taxonomy" id="2707525"/>
    <lineage>
        <taxon>Bacteria</taxon>
        <taxon>Pseudomonadati</taxon>
        <taxon>Verrucomicrobiota</taxon>
        <taxon>Verrucomicrobiia</taxon>
        <taxon>Verrucomicrobiales</taxon>
        <taxon>Verrucomicrobiaceae</taxon>
        <taxon>Sulfuriroseicoccus</taxon>
    </lineage>
</organism>
<evidence type="ECO:0000256" key="1">
    <source>
        <dbReference type="ARBA" id="ARBA00007613"/>
    </source>
</evidence>
<dbReference type="PROSITE" id="PS51257">
    <property type="entry name" value="PROKAR_LIPOPROTEIN"/>
    <property type="match status" value="1"/>
</dbReference>
<dbReference type="Pfam" id="PF02321">
    <property type="entry name" value="OEP"/>
    <property type="match status" value="2"/>
</dbReference>
<reference evidence="2 3" key="1">
    <citation type="submission" date="2020-12" db="EMBL/GenBank/DDBJ databases">
        <title>Sulforoseuscoccus oceanibium gen. nov., sp. nov., a representative of the phylum Verrucomicrobia with special cytoplasmic membrane, and proposal of Sulforoseuscoccusaceae fam. nov.</title>
        <authorList>
            <person name="Xi F."/>
        </authorList>
    </citation>
    <scope>NUCLEOTIDE SEQUENCE [LARGE SCALE GENOMIC DNA]</scope>
    <source>
        <strain evidence="2 3">T37</strain>
    </source>
</reference>
<keyword evidence="3" id="KW-1185">Reference proteome</keyword>
<dbReference type="InterPro" id="IPR003423">
    <property type="entry name" value="OMP_efflux"/>
</dbReference>
<dbReference type="PANTHER" id="PTHR30203">
    <property type="entry name" value="OUTER MEMBRANE CATION EFFLUX PROTEIN"/>
    <property type="match status" value="1"/>
</dbReference>
<dbReference type="PANTHER" id="PTHR30203:SF24">
    <property type="entry name" value="BLR4935 PROTEIN"/>
    <property type="match status" value="1"/>
</dbReference>
<evidence type="ECO:0000313" key="2">
    <source>
        <dbReference type="EMBL" id="QQL45741.1"/>
    </source>
</evidence>
<proteinExistence type="inferred from homology"/>
<comment type="similarity">
    <text evidence="1">Belongs to the outer membrane factor (OMF) (TC 1.B.17) family.</text>
</comment>
<dbReference type="Proteomes" id="UP000475117">
    <property type="component" value="Chromosome"/>
</dbReference>
<protein>
    <submittedName>
        <fullName evidence="2">TolC family protein</fullName>
    </submittedName>
</protein>
<dbReference type="InterPro" id="IPR010131">
    <property type="entry name" value="MdtP/NodT-like"/>
</dbReference>
<evidence type="ECO:0000313" key="3">
    <source>
        <dbReference type="Proteomes" id="UP000475117"/>
    </source>
</evidence>
<gene>
    <name evidence="2" type="ORF">G3M56_003900</name>
</gene>
<accession>A0A6B3LDT0</accession>
<dbReference type="AlphaFoldDB" id="A0A6B3LDT0"/>
<dbReference type="EMBL" id="CP066776">
    <property type="protein sequence ID" value="QQL45741.1"/>
    <property type="molecule type" value="Genomic_DNA"/>
</dbReference>
<dbReference type="KEGG" id="soa:G3M56_003900"/>
<name>A0A6B3LDT0_9BACT</name>
<dbReference type="Gene3D" id="1.20.1600.10">
    <property type="entry name" value="Outer membrane efflux proteins (OEP)"/>
    <property type="match status" value="1"/>
</dbReference>
<dbReference type="SUPFAM" id="SSF56954">
    <property type="entry name" value="Outer membrane efflux proteins (OEP)"/>
    <property type="match status" value="1"/>
</dbReference>
<sequence length="443" mass="46802">MNRVIHVALCILPLIAAGCRSGGGSDDGSQTGASAVDIAATASPASAYSVPSSASVDDLVALAIARHPSVAAARHKVERLESMVDQVSALPDPSAKVTAGQLAETAAGRVDGVIGVEQRIPFPGKRRARAERAHRQADVARAELDALRLSHAARVRDAYWRYYQAARTVGVLGESRAALVQMQESVDVRVRADKAAQQDLLKVGNELGLVDQKIITATAQVTAMRARLNSLLHRPVNAPLPSPRKPVPSRVSTALDAMIAEAQSRHPDVAAAKSRVAMFNAQQKMADLERWPDFAIGMQYGAVSNRGLAPSANGRDQFGATVGVTIPLWRKKLDAIDREAREGLAEAGDALAAVRSEVGYNVAAAVARVDSARRVVTLFESSILPDANQALELALVGYSADTEGFIDVIDAWRQSLAYQLQQVDNQAALGAAAAALKLAAGIE</sequence>
<dbReference type="RefSeq" id="WP_164365461.1">
    <property type="nucleotide sequence ID" value="NZ_CP066776.1"/>
</dbReference>
<dbReference type="GO" id="GO:0015562">
    <property type="term" value="F:efflux transmembrane transporter activity"/>
    <property type="evidence" value="ECO:0007669"/>
    <property type="project" value="InterPro"/>
</dbReference>